<evidence type="ECO:0000313" key="19">
    <source>
        <dbReference type="Proteomes" id="UP000324298"/>
    </source>
</evidence>
<evidence type="ECO:0000259" key="17">
    <source>
        <dbReference type="PROSITE" id="PS51193"/>
    </source>
</evidence>
<dbReference type="SUPFAM" id="SSF52540">
    <property type="entry name" value="P-loop containing nucleoside triphosphate hydrolases"/>
    <property type="match status" value="1"/>
</dbReference>
<evidence type="ECO:0000256" key="9">
    <source>
        <dbReference type="ARBA" id="ARBA00023004"/>
    </source>
</evidence>
<reference evidence="18 19" key="1">
    <citation type="submission" date="2019-04" db="EMBL/GenBank/DDBJ databases">
        <title>Geobacter ruber sp. nov., ferric-reducing bacteria isolated from paddy soil.</title>
        <authorList>
            <person name="Xu Z."/>
            <person name="Masuda Y."/>
            <person name="Itoh H."/>
            <person name="Senoo K."/>
        </authorList>
    </citation>
    <scope>NUCLEOTIDE SEQUENCE [LARGE SCALE GENOMIC DNA]</scope>
    <source>
        <strain evidence="18 19">Red88</strain>
    </source>
</reference>
<evidence type="ECO:0000256" key="1">
    <source>
        <dbReference type="ARBA" id="ARBA00001966"/>
    </source>
</evidence>
<dbReference type="Gene3D" id="1.10.275.40">
    <property type="match status" value="1"/>
</dbReference>
<comment type="cofactor">
    <cofactor evidence="1">
        <name>[4Fe-4S] cluster</name>
        <dbReference type="ChEBI" id="CHEBI:49883"/>
    </cofactor>
</comment>
<proteinExistence type="inferred from homology"/>
<dbReference type="Gene3D" id="3.40.50.300">
    <property type="entry name" value="P-loop containing nucleotide triphosphate hydrolases"/>
    <property type="match status" value="2"/>
</dbReference>
<evidence type="ECO:0000256" key="2">
    <source>
        <dbReference type="ARBA" id="ARBA00022485"/>
    </source>
</evidence>
<keyword evidence="6" id="KW-0378">Hydrolase</keyword>
<dbReference type="PANTHER" id="PTHR11472">
    <property type="entry name" value="DNA REPAIR DEAD HELICASE RAD3/XP-D SUBFAMILY MEMBER"/>
    <property type="match status" value="1"/>
</dbReference>
<comment type="catalytic activity">
    <reaction evidence="16">
        <text>ATP + H2O = ADP + phosphate + H(+)</text>
        <dbReference type="Rhea" id="RHEA:13065"/>
        <dbReference type="ChEBI" id="CHEBI:15377"/>
        <dbReference type="ChEBI" id="CHEBI:15378"/>
        <dbReference type="ChEBI" id="CHEBI:30616"/>
        <dbReference type="ChEBI" id="CHEBI:43474"/>
        <dbReference type="ChEBI" id="CHEBI:456216"/>
        <dbReference type="EC" id="5.6.2.3"/>
    </reaction>
</comment>
<keyword evidence="7 18" id="KW-0347">Helicase</keyword>
<dbReference type="GO" id="GO:0016818">
    <property type="term" value="F:hydrolase activity, acting on acid anhydrides, in phosphorus-containing anhydrides"/>
    <property type="evidence" value="ECO:0007669"/>
    <property type="project" value="InterPro"/>
</dbReference>
<dbReference type="SMART" id="SM00488">
    <property type="entry name" value="DEXDc2"/>
    <property type="match status" value="1"/>
</dbReference>
<evidence type="ECO:0000256" key="16">
    <source>
        <dbReference type="ARBA" id="ARBA00048954"/>
    </source>
</evidence>
<dbReference type="GO" id="GO:0043139">
    <property type="term" value="F:5'-3' DNA helicase activity"/>
    <property type="evidence" value="ECO:0007669"/>
    <property type="project" value="UniProtKB-EC"/>
</dbReference>
<evidence type="ECO:0000256" key="5">
    <source>
        <dbReference type="ARBA" id="ARBA00022763"/>
    </source>
</evidence>
<organism evidence="18 19">
    <name type="scientific">Oryzomonas rubra</name>
    <dbReference type="NCBI Taxonomy" id="2509454"/>
    <lineage>
        <taxon>Bacteria</taxon>
        <taxon>Pseudomonadati</taxon>
        <taxon>Thermodesulfobacteriota</taxon>
        <taxon>Desulfuromonadia</taxon>
        <taxon>Geobacterales</taxon>
        <taxon>Geobacteraceae</taxon>
        <taxon>Oryzomonas</taxon>
    </lineage>
</organism>
<evidence type="ECO:0000256" key="10">
    <source>
        <dbReference type="ARBA" id="ARBA00023014"/>
    </source>
</evidence>
<dbReference type="InterPro" id="IPR006554">
    <property type="entry name" value="Helicase-like_DEXD_c2"/>
</dbReference>
<evidence type="ECO:0000256" key="8">
    <source>
        <dbReference type="ARBA" id="ARBA00022840"/>
    </source>
</evidence>
<dbReference type="PROSITE" id="PS51193">
    <property type="entry name" value="HELICASE_ATP_BIND_2"/>
    <property type="match status" value="1"/>
</dbReference>
<dbReference type="Pfam" id="PF13307">
    <property type="entry name" value="Helicase_C_2"/>
    <property type="match status" value="1"/>
</dbReference>
<evidence type="ECO:0000256" key="11">
    <source>
        <dbReference type="ARBA" id="ARBA00023125"/>
    </source>
</evidence>
<keyword evidence="5" id="KW-0227">DNA damage</keyword>
<evidence type="ECO:0000256" key="6">
    <source>
        <dbReference type="ARBA" id="ARBA00022801"/>
    </source>
</evidence>
<dbReference type="SMART" id="SM00487">
    <property type="entry name" value="DEXDc"/>
    <property type="match status" value="1"/>
</dbReference>
<evidence type="ECO:0000256" key="12">
    <source>
        <dbReference type="ARBA" id="ARBA00023204"/>
    </source>
</evidence>
<dbReference type="GO" id="GO:0051539">
    <property type="term" value="F:4 iron, 4 sulfur cluster binding"/>
    <property type="evidence" value="ECO:0007669"/>
    <property type="project" value="UniProtKB-KW"/>
</dbReference>
<evidence type="ECO:0000256" key="13">
    <source>
        <dbReference type="ARBA" id="ARBA00023235"/>
    </source>
</evidence>
<sequence length="807" mass="90789">MPLRDFALPAPRTGSIETHSGYGRQAAEGQEIHVRVQRQRAKADPAYQAEVPITSLFERGGYAFRVDGRMDGIFRHEVPKIEEIKSTFNIRELAQHLTGGPMDHPYCLQLLTYGYCYWREHQVVPALSFHLVSTRSGDSDDLDLLLDPARYEQWLDRRLDELVVEAQQAEKRAARRRKAAASLTFPFANPRPGQVELMETIERFMAEKHPMLIQAPTGLGKTVGVLYPVAKEALSRGQRVVYVTPKNSQHSVAEDAVTRFQEAGAKLKSLSITAKGKICFMNEPLCNPDYCEYARDYYGKVYGEGLLDILARKRKLKARTFRDLGEQYRVCPFELQLDSAREADIIICDYNYVFAPRSALGRMADIGVDQTGKPNLVIDEAHNLPARAMDYYSPALSSVVLENMRGEIQAVAPRFRHEAEELLDGCLQAVAACHTPGVTKPQRIDPPMDLFFTPHSRLSAFLSRYLDSGVEIPHQDVILRLCHYWAEFTETLEFIGHPDRQEFFTTFHPHGTGGTVKITCCDASAMLEDCYADYEQVVGFSATLKPFDYYVRLSGLKGDRVRTAEFASPFPKERRKLLIIPQISTRYSHRERNYAKIAEAVQRVAALRKGNYFVFLPSFEFLERVASLFQPPAGFVVVRQERGMKAAGIEAVMENLRSQGTPTIVFAVQGGSFSEGMDYAGEMIIGAFVVGPPLPTYDLEREQMRSYYQQKYAAGFEYAYTIPAMAKAIQAAGRVIRSETDRGLIVLMDRRFLEPGFSQAMPADWFTADVAEVVSGSILRDVADFWGTESGEAAVSLPVSPQSRDRN</sequence>
<evidence type="ECO:0000256" key="4">
    <source>
        <dbReference type="ARBA" id="ARBA00022741"/>
    </source>
</evidence>
<dbReference type="EMBL" id="SRSD01000014">
    <property type="protein sequence ID" value="KAA0888003.1"/>
    <property type="molecule type" value="Genomic_DNA"/>
</dbReference>
<dbReference type="Gene3D" id="1.10.30.20">
    <property type="entry name" value="Bacterial XPD DNA helicase, FeS cluster domain"/>
    <property type="match status" value="1"/>
</dbReference>
<evidence type="ECO:0000256" key="15">
    <source>
        <dbReference type="ARBA" id="ARBA00044969"/>
    </source>
</evidence>
<accession>A0A5A9X5R9</accession>
<dbReference type="InterPro" id="IPR027417">
    <property type="entry name" value="P-loop_NTPase"/>
</dbReference>
<keyword evidence="2" id="KW-0004">4Fe-4S</keyword>
<keyword evidence="4" id="KW-0547">Nucleotide-binding</keyword>
<dbReference type="InterPro" id="IPR045028">
    <property type="entry name" value="DinG/Rad3-like"/>
</dbReference>
<evidence type="ECO:0000313" key="18">
    <source>
        <dbReference type="EMBL" id="KAA0888003.1"/>
    </source>
</evidence>
<evidence type="ECO:0000256" key="14">
    <source>
        <dbReference type="ARBA" id="ARBA00038058"/>
    </source>
</evidence>
<dbReference type="GO" id="GO:0003677">
    <property type="term" value="F:DNA binding"/>
    <property type="evidence" value="ECO:0007669"/>
    <property type="project" value="UniProtKB-KW"/>
</dbReference>
<dbReference type="InterPro" id="IPR042493">
    <property type="entry name" value="XPD_DNA_FeS"/>
</dbReference>
<dbReference type="GO" id="GO:0005524">
    <property type="term" value="F:ATP binding"/>
    <property type="evidence" value="ECO:0007669"/>
    <property type="project" value="UniProtKB-KW"/>
</dbReference>
<keyword evidence="8" id="KW-0067">ATP-binding</keyword>
<keyword evidence="13" id="KW-0413">Isomerase</keyword>
<keyword evidence="10" id="KW-0411">Iron-sulfur</keyword>
<evidence type="ECO:0000256" key="3">
    <source>
        <dbReference type="ARBA" id="ARBA00022723"/>
    </source>
</evidence>
<evidence type="ECO:0000256" key="7">
    <source>
        <dbReference type="ARBA" id="ARBA00022806"/>
    </source>
</evidence>
<dbReference type="AlphaFoldDB" id="A0A5A9X5R9"/>
<dbReference type="InterPro" id="IPR010614">
    <property type="entry name" value="RAD3-like_helicase_DEAD"/>
</dbReference>
<dbReference type="InterPro" id="IPR006555">
    <property type="entry name" value="ATP-dep_Helicase_C"/>
</dbReference>
<keyword evidence="11" id="KW-0238">DNA-binding</keyword>
<feature type="domain" description="Helicase ATP-binding" evidence="17">
    <location>
        <begin position="180"/>
        <end position="434"/>
    </location>
</feature>
<dbReference type="Gene3D" id="3.90.320.10">
    <property type="match status" value="1"/>
</dbReference>
<dbReference type="InterPro" id="IPR014013">
    <property type="entry name" value="Helic_SF1/SF2_ATP-bd_DinG/Rad3"/>
</dbReference>
<dbReference type="SMART" id="SM00491">
    <property type="entry name" value="HELICc2"/>
    <property type="match status" value="1"/>
</dbReference>
<keyword evidence="12" id="KW-0234">DNA repair</keyword>
<protein>
    <recommendedName>
        <fullName evidence="15">DNA 5'-3' helicase</fullName>
        <ecNumber evidence="15">5.6.2.3</ecNumber>
    </recommendedName>
</protein>
<dbReference type="InterPro" id="IPR011604">
    <property type="entry name" value="PDDEXK-like_dom_sf"/>
</dbReference>
<keyword evidence="19" id="KW-1185">Reference proteome</keyword>
<keyword evidence="9" id="KW-0408">Iron</keyword>
<dbReference type="Pfam" id="PF06733">
    <property type="entry name" value="DEAD_2"/>
    <property type="match status" value="1"/>
</dbReference>
<dbReference type="Pfam" id="PF00270">
    <property type="entry name" value="DEAD"/>
    <property type="match status" value="1"/>
</dbReference>
<dbReference type="InterPro" id="IPR011545">
    <property type="entry name" value="DEAD/DEAH_box_helicase_dom"/>
</dbReference>
<dbReference type="GO" id="GO:0046872">
    <property type="term" value="F:metal ion binding"/>
    <property type="evidence" value="ECO:0007669"/>
    <property type="project" value="UniProtKB-KW"/>
</dbReference>
<name>A0A5A9X5R9_9BACT</name>
<dbReference type="GO" id="GO:0006281">
    <property type="term" value="P:DNA repair"/>
    <property type="evidence" value="ECO:0007669"/>
    <property type="project" value="UniProtKB-KW"/>
</dbReference>
<dbReference type="PANTHER" id="PTHR11472:SF34">
    <property type="entry name" value="REGULATOR OF TELOMERE ELONGATION HELICASE 1"/>
    <property type="match status" value="1"/>
</dbReference>
<dbReference type="Proteomes" id="UP000324298">
    <property type="component" value="Unassembled WGS sequence"/>
</dbReference>
<dbReference type="EC" id="5.6.2.3" evidence="15"/>
<gene>
    <name evidence="18" type="ORF">ET418_17710</name>
</gene>
<keyword evidence="3" id="KW-0479">Metal-binding</keyword>
<dbReference type="InterPro" id="IPR014001">
    <property type="entry name" value="Helicase_ATP-bd"/>
</dbReference>
<dbReference type="OrthoDB" id="9805194at2"/>
<comment type="caution">
    <text evidence="18">The sequence shown here is derived from an EMBL/GenBank/DDBJ whole genome shotgun (WGS) entry which is preliminary data.</text>
</comment>
<comment type="similarity">
    <text evidence="14">Belongs to the helicase family. DinG subfamily.</text>
</comment>